<dbReference type="GO" id="GO:0005737">
    <property type="term" value="C:cytoplasm"/>
    <property type="evidence" value="ECO:0007669"/>
    <property type="project" value="InterPro"/>
</dbReference>
<reference evidence="4" key="1">
    <citation type="submission" date="2023-07" db="EMBL/GenBank/DDBJ databases">
        <title>Genome content predicts the carbon catabolic preferences of heterotrophic bacteria.</title>
        <authorList>
            <person name="Gralka M."/>
        </authorList>
    </citation>
    <scope>NUCLEOTIDE SEQUENCE</scope>
    <source>
        <strain evidence="4">I3M17_2</strain>
    </source>
</reference>
<gene>
    <name evidence="4" type="ORF">Q4521_01105</name>
</gene>
<evidence type="ECO:0000256" key="2">
    <source>
        <dbReference type="ARBA" id="ARBA00022679"/>
    </source>
</evidence>
<dbReference type="PIRSF" id="PIRSF000441">
    <property type="entry name" value="CysE"/>
    <property type="match status" value="1"/>
</dbReference>
<dbReference type="GO" id="GO:0006535">
    <property type="term" value="P:cysteine biosynthetic process from serine"/>
    <property type="evidence" value="ECO:0007669"/>
    <property type="project" value="InterPro"/>
</dbReference>
<proteinExistence type="inferred from homology"/>
<dbReference type="GO" id="GO:0009001">
    <property type="term" value="F:serine O-acetyltransferase activity"/>
    <property type="evidence" value="ECO:0007669"/>
    <property type="project" value="InterPro"/>
</dbReference>
<dbReference type="AlphaFoldDB" id="A0AAW7X3D7"/>
<evidence type="ECO:0000256" key="1">
    <source>
        <dbReference type="ARBA" id="ARBA00007274"/>
    </source>
</evidence>
<keyword evidence="2" id="KW-0808">Transferase</keyword>
<dbReference type="Pfam" id="PF00132">
    <property type="entry name" value="Hexapep"/>
    <property type="match status" value="1"/>
</dbReference>
<accession>A0AAW7X3D7</accession>
<dbReference type="RefSeq" id="WP_303490260.1">
    <property type="nucleotide sequence ID" value="NZ_JAUOPB010000001.1"/>
</dbReference>
<evidence type="ECO:0000256" key="3">
    <source>
        <dbReference type="ARBA" id="ARBA00023315"/>
    </source>
</evidence>
<dbReference type="Gene3D" id="2.160.10.10">
    <property type="entry name" value="Hexapeptide repeat proteins"/>
    <property type="match status" value="1"/>
</dbReference>
<dbReference type="InterPro" id="IPR005881">
    <property type="entry name" value="Ser_O-AcTrfase"/>
</dbReference>
<evidence type="ECO:0000313" key="4">
    <source>
        <dbReference type="EMBL" id="MDO6421062.1"/>
    </source>
</evidence>
<dbReference type="InterPro" id="IPR001451">
    <property type="entry name" value="Hexapep"/>
</dbReference>
<comment type="caution">
    <text evidence="4">The sequence shown here is derived from an EMBL/GenBank/DDBJ whole genome shotgun (WGS) entry which is preliminary data.</text>
</comment>
<dbReference type="InterPro" id="IPR011004">
    <property type="entry name" value="Trimer_LpxA-like_sf"/>
</dbReference>
<dbReference type="InterPro" id="IPR045304">
    <property type="entry name" value="LbH_SAT"/>
</dbReference>
<protein>
    <submittedName>
        <fullName evidence="4">Serine acetyltransferase</fullName>
    </submittedName>
</protein>
<dbReference type="SUPFAM" id="SSF51161">
    <property type="entry name" value="Trimeric LpxA-like enzymes"/>
    <property type="match status" value="1"/>
</dbReference>
<comment type="similarity">
    <text evidence="1">Belongs to the transferase hexapeptide repeat family.</text>
</comment>
<keyword evidence="3" id="KW-0012">Acyltransferase</keyword>
<dbReference type="Proteomes" id="UP001169760">
    <property type="component" value="Unassembled WGS sequence"/>
</dbReference>
<dbReference type="CDD" id="cd03354">
    <property type="entry name" value="LbH_SAT"/>
    <property type="match status" value="1"/>
</dbReference>
<dbReference type="PANTHER" id="PTHR42811">
    <property type="entry name" value="SERINE ACETYLTRANSFERASE"/>
    <property type="match status" value="1"/>
</dbReference>
<evidence type="ECO:0000313" key="5">
    <source>
        <dbReference type="Proteomes" id="UP001169760"/>
    </source>
</evidence>
<dbReference type="EMBL" id="JAUOPB010000001">
    <property type="protein sequence ID" value="MDO6421062.1"/>
    <property type="molecule type" value="Genomic_DNA"/>
</dbReference>
<sequence>MDVKKIFFEYFFSPSRRLKRIYFRACRYEKLPAPFRYLRELPRRRIVDLFSCYLSPKASLHESVYFPHPVGIVIGDGVRVGKGCIIYQNVTLGAARKGEGHQGLYPEVGENVIIYAGAVIVGGVTIGDNSVIGANAVVNVSVPAGSLAVGVPVKIKAI</sequence>
<name>A0AAW7X3D7_9GAMM</name>
<organism evidence="4 5">
    <name type="scientific">Saccharophagus degradans</name>
    <dbReference type="NCBI Taxonomy" id="86304"/>
    <lineage>
        <taxon>Bacteria</taxon>
        <taxon>Pseudomonadati</taxon>
        <taxon>Pseudomonadota</taxon>
        <taxon>Gammaproteobacteria</taxon>
        <taxon>Cellvibrionales</taxon>
        <taxon>Cellvibrionaceae</taxon>
        <taxon>Saccharophagus</taxon>
    </lineage>
</organism>